<evidence type="ECO:0000256" key="1">
    <source>
        <dbReference type="ARBA" id="ARBA00004370"/>
    </source>
</evidence>
<comment type="subcellular location">
    <subcellularLocation>
        <location evidence="1">Membrane</location>
    </subcellularLocation>
</comment>
<gene>
    <name evidence="7" type="ORF">BV898_00299</name>
</gene>
<proteinExistence type="predicted"/>
<dbReference type="AlphaFoldDB" id="A0A1W0XFB6"/>
<keyword evidence="2 5" id="KW-0812">Transmembrane</keyword>
<feature type="transmembrane region" description="Helical" evidence="5">
    <location>
        <begin position="106"/>
        <end position="129"/>
    </location>
</feature>
<sequence>MDNSDAFLNESSGNSTAMSHGTVSIFTAVIVLVTACLGVLTNALLFAVTITYRPIHGLASWPLLAHCMLVDCLVSATRLTMAIPLYLYPGYVLPDVYCQFQPLFSYLPYVASMYASTVLAIYRLVARMLPHRFAILTTRPVLGIALIIPWIVAIGLNLFPIFGVGLQLKRSSALGFCVMVSSLEVPEGGALIAYSTTATYAPTCVMGLCYGIVLTTTIRDVRGQRRQSMTSRGQAVGRRLEISKTLFLSYAWQCVSLYPLVIVASCFPAVFAESQKLQLLLRLLSNSYTTINPIFYWASSRLYADGTRSALTIRPRRDAKLASNSVVPLWTLGKWQAIPMPR</sequence>
<comment type="caution">
    <text evidence="7">The sequence shown here is derived from an EMBL/GenBank/DDBJ whole genome shotgun (WGS) entry which is preliminary data.</text>
</comment>
<dbReference type="Gene3D" id="1.20.1070.10">
    <property type="entry name" value="Rhodopsin 7-helix transmembrane proteins"/>
    <property type="match status" value="1"/>
</dbReference>
<reference evidence="8" key="1">
    <citation type="submission" date="2017-01" db="EMBL/GenBank/DDBJ databases">
        <title>Comparative genomics of anhydrobiosis in the tardigrade Hypsibius dujardini.</title>
        <authorList>
            <person name="Yoshida Y."/>
            <person name="Koutsovoulos G."/>
            <person name="Laetsch D."/>
            <person name="Stevens L."/>
            <person name="Kumar S."/>
            <person name="Horikawa D."/>
            <person name="Ishino K."/>
            <person name="Komine S."/>
            <person name="Tomita M."/>
            <person name="Blaxter M."/>
            <person name="Arakawa K."/>
        </authorList>
    </citation>
    <scope>NUCLEOTIDE SEQUENCE [LARGE SCALE GENOMIC DNA]</scope>
    <source>
        <strain evidence="8">Z151</strain>
    </source>
</reference>
<dbReference type="InterPro" id="IPR017452">
    <property type="entry name" value="GPCR_Rhodpsn_7TM"/>
</dbReference>
<dbReference type="EMBL" id="MTYJ01000001">
    <property type="protein sequence ID" value="OQV26179.1"/>
    <property type="molecule type" value="Genomic_DNA"/>
</dbReference>
<evidence type="ECO:0000313" key="7">
    <source>
        <dbReference type="EMBL" id="OQV26179.1"/>
    </source>
</evidence>
<dbReference type="PANTHER" id="PTHR45698">
    <property type="entry name" value="TRACE AMINE-ASSOCIATED RECEPTOR 19N-RELATED"/>
    <property type="match status" value="1"/>
</dbReference>
<evidence type="ECO:0000256" key="4">
    <source>
        <dbReference type="ARBA" id="ARBA00023136"/>
    </source>
</evidence>
<dbReference type="PANTHER" id="PTHR45698:SF1">
    <property type="entry name" value="TRACE AMINE-ASSOCIATED RECEPTOR 13C-LIKE"/>
    <property type="match status" value="1"/>
</dbReference>
<dbReference type="GO" id="GO:0004930">
    <property type="term" value="F:G protein-coupled receptor activity"/>
    <property type="evidence" value="ECO:0007669"/>
    <property type="project" value="InterPro"/>
</dbReference>
<dbReference type="Pfam" id="PF00001">
    <property type="entry name" value="7tm_1"/>
    <property type="match status" value="1"/>
</dbReference>
<keyword evidence="8" id="KW-1185">Reference proteome</keyword>
<protein>
    <recommendedName>
        <fullName evidence="6">G-protein coupled receptors family 1 profile domain-containing protein</fullName>
    </recommendedName>
</protein>
<evidence type="ECO:0000256" key="5">
    <source>
        <dbReference type="SAM" id="Phobius"/>
    </source>
</evidence>
<accession>A0A1W0XFB6</accession>
<feature type="domain" description="G-protein coupled receptors family 1 profile" evidence="6">
    <location>
        <begin position="41"/>
        <end position="296"/>
    </location>
</feature>
<dbReference type="PRINTS" id="PR00237">
    <property type="entry name" value="GPCRRHODOPSN"/>
</dbReference>
<feature type="transmembrane region" description="Helical" evidence="5">
    <location>
        <begin position="141"/>
        <end position="162"/>
    </location>
</feature>
<keyword evidence="3 5" id="KW-1133">Transmembrane helix</keyword>
<dbReference type="GO" id="GO:0016020">
    <property type="term" value="C:membrane"/>
    <property type="evidence" value="ECO:0007669"/>
    <property type="project" value="UniProtKB-SubCell"/>
</dbReference>
<feature type="transmembrane region" description="Helical" evidence="5">
    <location>
        <begin position="250"/>
        <end position="272"/>
    </location>
</feature>
<evidence type="ECO:0000256" key="2">
    <source>
        <dbReference type="ARBA" id="ARBA00022692"/>
    </source>
</evidence>
<organism evidence="7 8">
    <name type="scientific">Hypsibius exemplaris</name>
    <name type="common">Freshwater tardigrade</name>
    <dbReference type="NCBI Taxonomy" id="2072580"/>
    <lineage>
        <taxon>Eukaryota</taxon>
        <taxon>Metazoa</taxon>
        <taxon>Ecdysozoa</taxon>
        <taxon>Tardigrada</taxon>
        <taxon>Eutardigrada</taxon>
        <taxon>Parachela</taxon>
        <taxon>Hypsibioidea</taxon>
        <taxon>Hypsibiidae</taxon>
        <taxon>Hypsibius</taxon>
    </lineage>
</organism>
<evidence type="ECO:0000313" key="8">
    <source>
        <dbReference type="Proteomes" id="UP000192578"/>
    </source>
</evidence>
<keyword evidence="4 5" id="KW-0472">Membrane</keyword>
<dbReference type="CDD" id="cd00637">
    <property type="entry name" value="7tm_classA_rhodopsin-like"/>
    <property type="match status" value="1"/>
</dbReference>
<dbReference type="InterPro" id="IPR000276">
    <property type="entry name" value="GPCR_Rhodpsn"/>
</dbReference>
<evidence type="ECO:0000256" key="3">
    <source>
        <dbReference type="ARBA" id="ARBA00022989"/>
    </source>
</evidence>
<feature type="transmembrane region" description="Helical" evidence="5">
    <location>
        <begin position="25"/>
        <end position="51"/>
    </location>
</feature>
<dbReference type="OrthoDB" id="9444602at2759"/>
<feature type="transmembrane region" description="Helical" evidence="5">
    <location>
        <begin position="63"/>
        <end position="86"/>
    </location>
</feature>
<evidence type="ECO:0000259" key="6">
    <source>
        <dbReference type="PROSITE" id="PS50262"/>
    </source>
</evidence>
<dbReference type="Proteomes" id="UP000192578">
    <property type="component" value="Unassembled WGS sequence"/>
</dbReference>
<dbReference type="SUPFAM" id="SSF81321">
    <property type="entry name" value="Family A G protein-coupled receptor-like"/>
    <property type="match status" value="1"/>
</dbReference>
<dbReference type="PROSITE" id="PS50262">
    <property type="entry name" value="G_PROTEIN_RECEP_F1_2"/>
    <property type="match status" value="1"/>
</dbReference>
<name>A0A1W0XFB6_HYPEX</name>